<dbReference type="EMBL" id="UINC01001431">
    <property type="protein sequence ID" value="SUZ80566.1"/>
    <property type="molecule type" value="Genomic_DNA"/>
</dbReference>
<proteinExistence type="predicted"/>
<accession>A0A381QMH1</accession>
<name>A0A381QMH1_9ZZZZ</name>
<evidence type="ECO:0000313" key="1">
    <source>
        <dbReference type="EMBL" id="SUZ80566.1"/>
    </source>
</evidence>
<gene>
    <name evidence="1" type="ORF">METZ01_LOCUS33420</name>
</gene>
<protein>
    <submittedName>
        <fullName evidence="1">Uncharacterized protein</fullName>
    </submittedName>
</protein>
<sequence>MVSMTWKLLKMLKRNLLLFLSLRNASATIGHSRGLFGGILEA</sequence>
<reference evidence="1" key="1">
    <citation type="submission" date="2018-05" db="EMBL/GenBank/DDBJ databases">
        <authorList>
            <person name="Lanie J.A."/>
            <person name="Ng W.-L."/>
            <person name="Kazmierczak K.M."/>
            <person name="Andrzejewski T.M."/>
            <person name="Davidsen T.M."/>
            <person name="Wayne K.J."/>
            <person name="Tettelin H."/>
            <person name="Glass J.I."/>
            <person name="Rusch D."/>
            <person name="Podicherti R."/>
            <person name="Tsui H.-C.T."/>
            <person name="Winkler M.E."/>
        </authorList>
    </citation>
    <scope>NUCLEOTIDE SEQUENCE</scope>
</reference>
<organism evidence="1">
    <name type="scientific">marine metagenome</name>
    <dbReference type="NCBI Taxonomy" id="408172"/>
    <lineage>
        <taxon>unclassified sequences</taxon>
        <taxon>metagenomes</taxon>
        <taxon>ecological metagenomes</taxon>
    </lineage>
</organism>
<dbReference type="AlphaFoldDB" id="A0A381QMH1"/>